<keyword evidence="4" id="KW-0732">Signal</keyword>
<dbReference type="RefSeq" id="WP_196941053.1">
    <property type="nucleotide sequence ID" value="NZ_MU158692.1"/>
</dbReference>
<name>A0ABR9TDG7_9SPHI</name>
<dbReference type="InterPro" id="IPR019734">
    <property type="entry name" value="TPR_rpt"/>
</dbReference>
<evidence type="ECO:0000313" key="5">
    <source>
        <dbReference type="EMBL" id="MBE8722904.1"/>
    </source>
</evidence>
<dbReference type="PANTHER" id="PTHR44186:SF1">
    <property type="entry name" value="BARDET-BIEDL SYNDROME 4 PROTEIN"/>
    <property type="match status" value="1"/>
</dbReference>
<dbReference type="Pfam" id="PF13432">
    <property type="entry name" value="TPR_16"/>
    <property type="match status" value="1"/>
</dbReference>
<feature type="signal peptide" evidence="4">
    <location>
        <begin position="1"/>
        <end position="22"/>
    </location>
</feature>
<sequence>MTKSKLFLSLLMTGAVVGSASAQSLKDAQAAMEAEQYDKAKGILQNLVQKKAKDGENYFYLGQVHLINDKVDSAAIVFQEGLTNSPKEQLNTVGLGIVDLEKGDVAAAEQKFTTATSDLKKKDYLPLYFVGRAYIDAPKPDYTKAIEYLTQAKAKNAKDALIPVALGDAYVGLNENSQAYVNYRDALNIDENLIKAKVAQAVITRRAQAYDVALEQLTSLAGEYPTFGPIYRELAETQLQFAKRLPNETDEQKATYETEIAKAVDSYKKYLEVTGDNSIDARVRYADFLVFGQEYSELKSVAQQLENAPGVDAKVYRYLGYIAFNQDEDYQKAVGYFDKLFAESDTSRLIDYDYLFSGLSYIQTGNVEKGLANLKTALAKNPEMMPEIGTAGMIAYGEGKYDVASGIFNIPASQKGTDYFYEANFFLGDSNFRAGVAKKEKGEDPAKEFDVALKAFDVIIKSNDQKVNEEYLARALYLTGYVNISLDNVNPEEADQCKGLFVPAFTQLIQVLKDKEAGGTAITDVEKSYLVDAHNYIGYYQITQEQYEAAMESFKNTVKLSPEDEFANAYIEYLES</sequence>
<evidence type="ECO:0000256" key="4">
    <source>
        <dbReference type="SAM" id="SignalP"/>
    </source>
</evidence>
<organism evidence="5 6">
    <name type="scientific">Sphingobacterium pedocola</name>
    <dbReference type="NCBI Taxonomy" id="2082722"/>
    <lineage>
        <taxon>Bacteria</taxon>
        <taxon>Pseudomonadati</taxon>
        <taxon>Bacteroidota</taxon>
        <taxon>Sphingobacteriia</taxon>
        <taxon>Sphingobacteriales</taxon>
        <taxon>Sphingobacteriaceae</taxon>
        <taxon>Sphingobacterium</taxon>
    </lineage>
</organism>
<evidence type="ECO:0000256" key="3">
    <source>
        <dbReference type="PROSITE-ProRule" id="PRU00339"/>
    </source>
</evidence>
<dbReference type="Gene3D" id="1.25.40.10">
    <property type="entry name" value="Tetratricopeptide repeat domain"/>
    <property type="match status" value="3"/>
</dbReference>
<evidence type="ECO:0000256" key="2">
    <source>
        <dbReference type="ARBA" id="ARBA00022803"/>
    </source>
</evidence>
<keyword evidence="6" id="KW-1185">Reference proteome</keyword>
<dbReference type="EMBL" id="PSKQ01000025">
    <property type="protein sequence ID" value="MBE8722904.1"/>
    <property type="molecule type" value="Genomic_DNA"/>
</dbReference>
<reference evidence="5 6" key="1">
    <citation type="submission" date="2018-02" db="EMBL/GenBank/DDBJ databases">
        <title>Sphingobacterium KA21.</title>
        <authorList>
            <person name="Vasarhelyi B.M."/>
            <person name="Deshmukh S."/>
            <person name="Balint B."/>
            <person name="Kukolya J."/>
        </authorList>
    </citation>
    <scope>NUCLEOTIDE SEQUENCE [LARGE SCALE GENOMIC DNA]</scope>
    <source>
        <strain evidence="5 6">Ka21</strain>
    </source>
</reference>
<dbReference type="SMART" id="SM00028">
    <property type="entry name" value="TPR"/>
    <property type="match status" value="5"/>
</dbReference>
<accession>A0ABR9TDG7</accession>
<dbReference type="Proteomes" id="UP000618319">
    <property type="component" value="Unassembled WGS sequence"/>
</dbReference>
<evidence type="ECO:0000256" key="1">
    <source>
        <dbReference type="ARBA" id="ARBA00022737"/>
    </source>
</evidence>
<dbReference type="PROSITE" id="PS50005">
    <property type="entry name" value="TPR"/>
    <property type="match status" value="1"/>
</dbReference>
<keyword evidence="1" id="KW-0677">Repeat</keyword>
<evidence type="ECO:0008006" key="7">
    <source>
        <dbReference type="Google" id="ProtNLM"/>
    </source>
</evidence>
<proteinExistence type="predicted"/>
<dbReference type="SUPFAM" id="SSF81901">
    <property type="entry name" value="HCP-like"/>
    <property type="match status" value="1"/>
</dbReference>
<dbReference type="PANTHER" id="PTHR44186">
    <property type="match status" value="1"/>
</dbReference>
<feature type="chain" id="PRO_5047288814" description="Tetratricopeptide repeat protein" evidence="4">
    <location>
        <begin position="23"/>
        <end position="576"/>
    </location>
</feature>
<evidence type="ECO:0000313" key="6">
    <source>
        <dbReference type="Proteomes" id="UP000618319"/>
    </source>
</evidence>
<comment type="caution">
    <text evidence="5">The sequence shown here is derived from an EMBL/GenBank/DDBJ whole genome shotgun (WGS) entry which is preliminary data.</text>
</comment>
<gene>
    <name evidence="5" type="ORF">C4F40_19475</name>
</gene>
<dbReference type="SUPFAM" id="SSF48452">
    <property type="entry name" value="TPR-like"/>
    <property type="match status" value="2"/>
</dbReference>
<keyword evidence="2 3" id="KW-0802">TPR repeat</keyword>
<feature type="repeat" description="TPR" evidence="3">
    <location>
        <begin position="531"/>
        <end position="564"/>
    </location>
</feature>
<protein>
    <recommendedName>
        <fullName evidence="7">Tetratricopeptide repeat protein</fullName>
    </recommendedName>
</protein>
<dbReference type="InterPro" id="IPR011990">
    <property type="entry name" value="TPR-like_helical_dom_sf"/>
</dbReference>